<dbReference type="PANTHER" id="PTHR47089:SF1">
    <property type="entry name" value="GUANOSINE ABC TRANSPORTER PERMEASE PROTEIN NUPP"/>
    <property type="match status" value="1"/>
</dbReference>
<dbReference type="STRING" id="521045.Kole_1835"/>
<reference evidence="7 8" key="1">
    <citation type="submission" date="2009-06" db="EMBL/GenBank/DDBJ databases">
        <title>Complete sequence of Thermotogales bacterium TBF 19.5.1.</title>
        <authorList>
            <consortium name="US DOE Joint Genome Institute"/>
            <person name="Lucas S."/>
            <person name="Copeland A."/>
            <person name="Lapidus A."/>
            <person name="Glavina del Rio T."/>
            <person name="Tice H."/>
            <person name="Bruce D."/>
            <person name="Goodwin L."/>
            <person name="Pitluck S."/>
            <person name="Chertkov O."/>
            <person name="Brettin T."/>
            <person name="Detter J.C."/>
            <person name="Han C."/>
            <person name="Schmutz J."/>
            <person name="Larimer F."/>
            <person name="Land M."/>
            <person name="Hauser L."/>
            <person name="Kyrpides N."/>
            <person name="Ovchinnikova G."/>
            <person name="Noll K."/>
        </authorList>
    </citation>
    <scope>NUCLEOTIDE SEQUENCE [LARGE SCALE GENOMIC DNA]</scope>
    <source>
        <strain evidence="8">ATCC BAA-1733 / DSM 21960 / TBF 19.5.1</strain>
    </source>
</reference>
<dbReference type="CDD" id="cd06580">
    <property type="entry name" value="TM_PBP1_transp_TpRbsC_like"/>
    <property type="match status" value="1"/>
</dbReference>
<dbReference type="AlphaFoldDB" id="C5CGD6"/>
<keyword evidence="2" id="KW-1003">Cell membrane</keyword>
<feature type="transmembrane region" description="Helical" evidence="6">
    <location>
        <begin position="190"/>
        <end position="209"/>
    </location>
</feature>
<feature type="transmembrane region" description="Helical" evidence="6">
    <location>
        <begin position="51"/>
        <end position="75"/>
    </location>
</feature>
<evidence type="ECO:0000256" key="2">
    <source>
        <dbReference type="ARBA" id="ARBA00022475"/>
    </source>
</evidence>
<comment type="subcellular location">
    <subcellularLocation>
        <location evidence="1">Cell membrane</location>
        <topology evidence="1">Multi-pass membrane protein</topology>
    </subcellularLocation>
</comment>
<dbReference type="Proteomes" id="UP000002382">
    <property type="component" value="Chromosome"/>
</dbReference>
<dbReference type="OrthoDB" id="45037at2"/>
<dbReference type="GO" id="GO:0022857">
    <property type="term" value="F:transmembrane transporter activity"/>
    <property type="evidence" value="ECO:0007669"/>
    <property type="project" value="InterPro"/>
</dbReference>
<dbReference type="EMBL" id="CP001634">
    <property type="protein sequence ID" value="ACR80517.1"/>
    <property type="molecule type" value="Genomic_DNA"/>
</dbReference>
<evidence type="ECO:0000256" key="3">
    <source>
        <dbReference type="ARBA" id="ARBA00022692"/>
    </source>
</evidence>
<evidence type="ECO:0000256" key="1">
    <source>
        <dbReference type="ARBA" id="ARBA00004651"/>
    </source>
</evidence>
<evidence type="ECO:0000313" key="7">
    <source>
        <dbReference type="EMBL" id="ACR80517.1"/>
    </source>
</evidence>
<gene>
    <name evidence="7" type="ordered locus">Kole_1835</name>
</gene>
<evidence type="ECO:0000256" key="5">
    <source>
        <dbReference type="ARBA" id="ARBA00023136"/>
    </source>
</evidence>
<keyword evidence="4 6" id="KW-1133">Transmembrane helix</keyword>
<feature type="transmembrane region" description="Helical" evidence="6">
    <location>
        <begin position="112"/>
        <end position="131"/>
    </location>
</feature>
<dbReference type="eggNOG" id="COG4603">
    <property type="taxonomic scope" value="Bacteria"/>
</dbReference>
<name>C5CGD6_KOSOT</name>
<evidence type="ECO:0000313" key="8">
    <source>
        <dbReference type="Proteomes" id="UP000002382"/>
    </source>
</evidence>
<dbReference type="RefSeq" id="WP_015869160.1">
    <property type="nucleotide sequence ID" value="NC_012785.1"/>
</dbReference>
<keyword evidence="3 6" id="KW-0812">Transmembrane</keyword>
<dbReference type="InterPro" id="IPR001851">
    <property type="entry name" value="ABC_transp_permease"/>
</dbReference>
<dbReference type="GO" id="GO:0005886">
    <property type="term" value="C:plasma membrane"/>
    <property type="evidence" value="ECO:0007669"/>
    <property type="project" value="UniProtKB-SubCell"/>
</dbReference>
<sequence>MKRRDRISSLLGTLTVLSISIIAGIIIILLTSDVPSESLFSFFISPFTSKYFFFNMLACATPLIFTGLAVSLAFSAGTYNLGVEGQVYLGALAGTFIAVRLGGAFPFGVVPLIFLTSFLVSGLLAGVSGWLKSSRGANELITSLLAGNAIIILIDYIVEGPFQDFYSGLAATPKVPDNYMLSKVMPPSDFHTGFFIGLFFAILIYWFIYHTRMGYDLRITGKDPEFARYLGIKIGSIYIISMFLSGGLAGIGGIVDVLGIQGRVIRGFSAGYGWNGIAVSLIARNNPLLVIPSALFFAYLDTGAQIASFQADLTPEVARVVQSVIFYFITARAFYEIYTVGREKK</sequence>
<evidence type="ECO:0000256" key="6">
    <source>
        <dbReference type="SAM" id="Phobius"/>
    </source>
</evidence>
<keyword evidence="8" id="KW-1185">Reference proteome</keyword>
<evidence type="ECO:0000256" key="4">
    <source>
        <dbReference type="ARBA" id="ARBA00022989"/>
    </source>
</evidence>
<keyword evidence="5 6" id="KW-0472">Membrane</keyword>
<accession>C5CGD6</accession>
<feature type="transmembrane region" description="Helical" evidence="6">
    <location>
        <begin position="230"/>
        <end position="252"/>
    </location>
</feature>
<dbReference type="KEGG" id="kol:Kole_1835"/>
<dbReference type="HOGENOM" id="CLU_040769_0_3_0"/>
<dbReference type="PANTHER" id="PTHR47089">
    <property type="entry name" value="ABC TRANSPORTER, PERMEASE PROTEIN"/>
    <property type="match status" value="1"/>
</dbReference>
<organism evidence="7 8">
    <name type="scientific">Kosmotoga olearia (strain ATCC BAA-1733 / DSM 21960 / TBF 19.5.1)</name>
    <dbReference type="NCBI Taxonomy" id="521045"/>
    <lineage>
        <taxon>Bacteria</taxon>
        <taxon>Thermotogati</taxon>
        <taxon>Thermotogota</taxon>
        <taxon>Thermotogae</taxon>
        <taxon>Kosmotogales</taxon>
        <taxon>Kosmotogaceae</taxon>
        <taxon>Kosmotoga</taxon>
    </lineage>
</organism>
<dbReference type="Pfam" id="PF02653">
    <property type="entry name" value="BPD_transp_2"/>
    <property type="match status" value="1"/>
</dbReference>
<proteinExistence type="predicted"/>
<protein>
    <submittedName>
        <fullName evidence="7">Inner-membrane translocator</fullName>
    </submittedName>
</protein>
<reference evidence="7 8" key="2">
    <citation type="journal article" date="2011" name="J. Bacteriol.">
        <title>Genome Sequence of Kosmotoga olearia Strain TBF 19.5.1, a Thermophilic Bacterium with a Wide Growth Temperature Range, Isolated from the Troll B Oil Platform in the North Sea.</title>
        <authorList>
            <person name="Swithers K.S."/>
            <person name="Dipippo J.L."/>
            <person name="Bruce D.C."/>
            <person name="Detter C."/>
            <person name="Tapia R."/>
            <person name="Han S."/>
            <person name="Goodwin L.A."/>
            <person name="Han J."/>
            <person name="Woyke T."/>
            <person name="Pitluck S."/>
            <person name="Pennacchio L."/>
            <person name="Nolan M."/>
            <person name="Mikhailova N."/>
            <person name="Land M.L."/>
            <person name="Nesbo C.L."/>
            <person name="Gogarten J.P."/>
            <person name="Noll K.M."/>
        </authorList>
    </citation>
    <scope>NUCLEOTIDE SEQUENCE [LARGE SCALE GENOMIC DNA]</scope>
    <source>
        <strain evidence="8">ATCC BAA-1733 / DSM 21960 / TBF 19.5.1</strain>
    </source>
</reference>
<feature type="transmembrane region" description="Helical" evidence="6">
    <location>
        <begin position="7"/>
        <end position="31"/>
    </location>
</feature>
<feature type="transmembrane region" description="Helical" evidence="6">
    <location>
        <begin position="87"/>
        <end position="106"/>
    </location>
</feature>
<feature type="transmembrane region" description="Helical" evidence="6">
    <location>
        <begin position="140"/>
        <end position="158"/>
    </location>
</feature>